<dbReference type="InterPro" id="IPR037171">
    <property type="entry name" value="NagB/RpiA_transferase-like"/>
</dbReference>
<dbReference type="AlphaFoldDB" id="I0Z4W5"/>
<comment type="caution">
    <text evidence="6">The sequence shown here is derived from an EMBL/GenBank/DDBJ whole genome shotgun (WGS) entry which is preliminary data.</text>
</comment>
<dbReference type="EC" id="5.3.1.6" evidence="4"/>
<keyword evidence="7" id="KW-1185">Reference proteome</keyword>
<evidence type="ECO:0000313" key="6">
    <source>
        <dbReference type="EMBL" id="EIE25684.1"/>
    </source>
</evidence>
<dbReference type="EMBL" id="AGSI01000003">
    <property type="protein sequence ID" value="EIE25684.1"/>
    <property type="molecule type" value="Genomic_DNA"/>
</dbReference>
<dbReference type="NCBIfam" id="TIGR00021">
    <property type="entry name" value="rpiA"/>
    <property type="match status" value="1"/>
</dbReference>
<comment type="similarity">
    <text evidence="3">Belongs to the ribose 5-phosphate isomerase family.</text>
</comment>
<proteinExistence type="inferred from homology"/>
<evidence type="ECO:0000256" key="1">
    <source>
        <dbReference type="ARBA" id="ARBA00001713"/>
    </source>
</evidence>
<reference evidence="6 7" key="1">
    <citation type="journal article" date="2012" name="Genome Biol.">
        <title>The genome of the polar eukaryotic microalga coccomyxa subellipsoidea reveals traits of cold adaptation.</title>
        <authorList>
            <person name="Blanc G."/>
            <person name="Agarkova I."/>
            <person name="Grimwood J."/>
            <person name="Kuo A."/>
            <person name="Brueggeman A."/>
            <person name="Dunigan D."/>
            <person name="Gurnon J."/>
            <person name="Ladunga I."/>
            <person name="Lindquist E."/>
            <person name="Lucas S."/>
            <person name="Pangilinan J."/>
            <person name="Proschold T."/>
            <person name="Salamov A."/>
            <person name="Schmutz J."/>
            <person name="Weeks D."/>
            <person name="Yamada T."/>
            <person name="Claverie J.M."/>
            <person name="Grigoriev I."/>
            <person name="Van Etten J."/>
            <person name="Lomsadze A."/>
            <person name="Borodovsky M."/>
        </authorList>
    </citation>
    <scope>NUCLEOTIDE SEQUENCE [LARGE SCALE GENOMIC DNA]</scope>
    <source>
        <strain evidence="6 7">C-169</strain>
    </source>
</reference>
<evidence type="ECO:0000256" key="4">
    <source>
        <dbReference type="ARBA" id="ARBA00011959"/>
    </source>
</evidence>
<dbReference type="GO" id="GO:0009052">
    <property type="term" value="P:pentose-phosphate shunt, non-oxidative branch"/>
    <property type="evidence" value="ECO:0007669"/>
    <property type="project" value="InterPro"/>
</dbReference>
<dbReference type="KEGG" id="csl:COCSUDRAFT_60699"/>
<dbReference type="PANTHER" id="PTHR43748:SF3">
    <property type="entry name" value="RIBOSE-5-PHOSPHATE ISOMERASE 3, CHLOROPLASTIC-RELATED"/>
    <property type="match status" value="1"/>
</dbReference>
<dbReference type="GO" id="GO:0004751">
    <property type="term" value="F:ribose-5-phosphate isomerase activity"/>
    <property type="evidence" value="ECO:0007669"/>
    <property type="project" value="UniProtKB-EC"/>
</dbReference>
<dbReference type="SUPFAM" id="SSF100950">
    <property type="entry name" value="NagB/RpiA/CoA transferase-like"/>
    <property type="match status" value="1"/>
</dbReference>
<dbReference type="CDD" id="cd01398">
    <property type="entry name" value="RPI_A"/>
    <property type="match status" value="1"/>
</dbReference>
<dbReference type="HAMAP" id="MF_00170">
    <property type="entry name" value="Rib_5P_isom_A"/>
    <property type="match status" value="1"/>
</dbReference>
<dbReference type="NCBIfam" id="NF001924">
    <property type="entry name" value="PRK00702.1"/>
    <property type="match status" value="1"/>
</dbReference>
<dbReference type="RefSeq" id="XP_005650228.1">
    <property type="nucleotide sequence ID" value="XM_005650171.1"/>
</dbReference>
<dbReference type="GeneID" id="17043688"/>
<dbReference type="FunFam" id="3.40.50.1360:FF:000001">
    <property type="entry name" value="Ribose-5-phosphate isomerase A"/>
    <property type="match status" value="1"/>
</dbReference>
<comment type="pathway">
    <text evidence="2">Carbohydrate degradation; pentose phosphate pathway; D-ribose 5-phosphate from D-ribulose 5-phosphate (non-oxidative stage): step 1/1.</text>
</comment>
<sequence>MATAEVKLSQDELKKQAAWKAVEYVTSGMKLGLGTGSTAAFAVDKIGQLLKDGTLKDIVAVPTSIRTYEQALSLGIPLATLDEVSELDLAIDGADEVDPNLHVVKGRGGALLREKMVELASKKFVCIVDESKLVEGLGGSKDAMPVEIVQFCWKYNLNRLQNLPELTGNVAKLRMDGDKPYVTDNSNYIVDLYFEDPIKDPHAAAEAISKLTGVVDHGLFLDMVDVCIVARSNGIEVMEK</sequence>
<dbReference type="eggNOG" id="KOG3075">
    <property type="taxonomic scope" value="Eukaryota"/>
</dbReference>
<dbReference type="Gene3D" id="3.30.70.260">
    <property type="match status" value="1"/>
</dbReference>
<accession>I0Z4W5</accession>
<evidence type="ECO:0000256" key="5">
    <source>
        <dbReference type="ARBA" id="ARBA00023235"/>
    </source>
</evidence>
<dbReference type="OrthoDB" id="1555531at2759"/>
<evidence type="ECO:0000256" key="3">
    <source>
        <dbReference type="ARBA" id="ARBA00008088"/>
    </source>
</evidence>
<keyword evidence="5 6" id="KW-0413">Isomerase</keyword>
<dbReference type="Pfam" id="PF06026">
    <property type="entry name" value="Rib_5-P_isom_A"/>
    <property type="match status" value="1"/>
</dbReference>
<dbReference type="SUPFAM" id="SSF75445">
    <property type="entry name" value="D-ribose-5-phosphate isomerase (RpiA), lid domain"/>
    <property type="match status" value="1"/>
</dbReference>
<comment type="catalytic activity">
    <reaction evidence="1">
        <text>aldehydo-D-ribose 5-phosphate = D-ribulose 5-phosphate</text>
        <dbReference type="Rhea" id="RHEA:14657"/>
        <dbReference type="ChEBI" id="CHEBI:58121"/>
        <dbReference type="ChEBI" id="CHEBI:58273"/>
        <dbReference type="EC" id="5.3.1.6"/>
    </reaction>
</comment>
<dbReference type="InterPro" id="IPR050262">
    <property type="entry name" value="Ribose-5P_isomerase"/>
</dbReference>
<protein>
    <recommendedName>
        <fullName evidence="4">ribose-5-phosphate isomerase</fullName>
        <ecNumber evidence="4">5.3.1.6</ecNumber>
    </recommendedName>
</protein>
<dbReference type="Proteomes" id="UP000007264">
    <property type="component" value="Unassembled WGS sequence"/>
</dbReference>
<dbReference type="UniPathway" id="UPA00115">
    <property type="reaction ID" value="UER00412"/>
</dbReference>
<name>I0Z4W5_COCSC</name>
<dbReference type="PANTHER" id="PTHR43748">
    <property type="entry name" value="RIBOSE-5-PHOSPHATE ISOMERASE 3, CHLOROPLASTIC-RELATED"/>
    <property type="match status" value="1"/>
</dbReference>
<gene>
    <name evidence="6" type="ORF">COCSUDRAFT_60699</name>
</gene>
<dbReference type="Gene3D" id="3.40.50.1360">
    <property type="match status" value="1"/>
</dbReference>
<organism evidence="6 7">
    <name type="scientific">Coccomyxa subellipsoidea (strain C-169)</name>
    <name type="common">Green microalga</name>
    <dbReference type="NCBI Taxonomy" id="574566"/>
    <lineage>
        <taxon>Eukaryota</taxon>
        <taxon>Viridiplantae</taxon>
        <taxon>Chlorophyta</taxon>
        <taxon>core chlorophytes</taxon>
        <taxon>Trebouxiophyceae</taxon>
        <taxon>Trebouxiophyceae incertae sedis</taxon>
        <taxon>Coccomyxaceae</taxon>
        <taxon>Coccomyxa</taxon>
        <taxon>Coccomyxa subellipsoidea</taxon>
    </lineage>
</organism>
<dbReference type="STRING" id="574566.I0Z4W5"/>
<dbReference type="InterPro" id="IPR020672">
    <property type="entry name" value="Ribose5P_isomerase_typA_subgr"/>
</dbReference>
<evidence type="ECO:0000313" key="7">
    <source>
        <dbReference type="Proteomes" id="UP000007264"/>
    </source>
</evidence>
<evidence type="ECO:0000256" key="2">
    <source>
        <dbReference type="ARBA" id="ARBA00004988"/>
    </source>
</evidence>
<dbReference type="InterPro" id="IPR004788">
    <property type="entry name" value="Ribose5P_isomerase_type_A"/>
</dbReference>